<organism evidence="2 3">
    <name type="scientific">Cohnella xylanilytica</name>
    <dbReference type="NCBI Taxonomy" id="557555"/>
    <lineage>
        <taxon>Bacteria</taxon>
        <taxon>Bacillati</taxon>
        <taxon>Bacillota</taxon>
        <taxon>Bacilli</taxon>
        <taxon>Bacillales</taxon>
        <taxon>Paenibacillaceae</taxon>
        <taxon>Cohnella</taxon>
    </lineage>
</organism>
<accession>A0A841TUG5</accession>
<dbReference type="Proteomes" id="UP000553776">
    <property type="component" value="Unassembled WGS sequence"/>
</dbReference>
<feature type="transmembrane region" description="Helical" evidence="1">
    <location>
        <begin position="13"/>
        <end position="31"/>
    </location>
</feature>
<dbReference type="AlphaFoldDB" id="A0A841TUG5"/>
<sequence length="160" mass="17526">MNGGREGLGSIRYGGRWAVACLIATALFIYLTDEFTIKPERISGNGNPGIVPLFLGFVSAIGFGIGYAVWLSYRPCNRGFLRALLIVSVLALAVAVWMEYRFASDLFERFEGIGGVETNIDYLSNRLSQFTNTIYLNAYTFTGFAALVTAAVSAVRISRK</sequence>
<evidence type="ECO:0000313" key="3">
    <source>
        <dbReference type="Proteomes" id="UP000553776"/>
    </source>
</evidence>
<reference evidence="2 3" key="1">
    <citation type="submission" date="2020-08" db="EMBL/GenBank/DDBJ databases">
        <title>Cohnella phylogeny.</title>
        <authorList>
            <person name="Dunlap C."/>
        </authorList>
    </citation>
    <scope>NUCLEOTIDE SEQUENCE [LARGE SCALE GENOMIC DNA]</scope>
    <source>
        <strain evidence="2 3">DSM 25239</strain>
    </source>
</reference>
<evidence type="ECO:0000313" key="2">
    <source>
        <dbReference type="EMBL" id="MBB6692167.1"/>
    </source>
</evidence>
<comment type="caution">
    <text evidence="2">The sequence shown here is derived from an EMBL/GenBank/DDBJ whole genome shotgun (WGS) entry which is preliminary data.</text>
</comment>
<keyword evidence="1" id="KW-0812">Transmembrane</keyword>
<protein>
    <submittedName>
        <fullName evidence="2">Uncharacterized protein</fullName>
    </submittedName>
</protein>
<keyword evidence="1" id="KW-1133">Transmembrane helix</keyword>
<dbReference type="EMBL" id="JACJVR010000049">
    <property type="protein sequence ID" value="MBB6692167.1"/>
    <property type="molecule type" value="Genomic_DNA"/>
</dbReference>
<feature type="transmembrane region" description="Helical" evidence="1">
    <location>
        <begin position="80"/>
        <end position="98"/>
    </location>
</feature>
<keyword evidence="1" id="KW-0472">Membrane</keyword>
<feature type="transmembrane region" description="Helical" evidence="1">
    <location>
        <begin position="51"/>
        <end position="73"/>
    </location>
</feature>
<feature type="transmembrane region" description="Helical" evidence="1">
    <location>
        <begin position="134"/>
        <end position="155"/>
    </location>
</feature>
<gene>
    <name evidence="2" type="ORF">H7B90_12220</name>
</gene>
<proteinExistence type="predicted"/>
<dbReference type="RefSeq" id="WP_185136161.1">
    <property type="nucleotide sequence ID" value="NZ_BORM01000006.1"/>
</dbReference>
<name>A0A841TUG5_9BACL</name>
<evidence type="ECO:0000256" key="1">
    <source>
        <dbReference type="SAM" id="Phobius"/>
    </source>
</evidence>
<keyword evidence="3" id="KW-1185">Reference proteome</keyword>